<dbReference type="EMBL" id="FUWL01000016">
    <property type="protein sequence ID" value="SJZ71835.1"/>
    <property type="molecule type" value="Genomic_DNA"/>
</dbReference>
<reference evidence="1 2" key="1">
    <citation type="submission" date="2017-02" db="EMBL/GenBank/DDBJ databases">
        <authorList>
            <person name="Peterson S.W."/>
        </authorList>
    </citation>
    <scope>NUCLEOTIDE SEQUENCE [LARGE SCALE GENOMIC DNA]</scope>
    <source>
        <strain evidence="1 2">ATCC 700135</strain>
    </source>
</reference>
<proteinExistence type="predicted"/>
<dbReference type="Proteomes" id="UP000189956">
    <property type="component" value="Unassembled WGS sequence"/>
</dbReference>
<gene>
    <name evidence="1" type="ORF">SAMN02745205_01715</name>
</gene>
<evidence type="ECO:0000313" key="1">
    <source>
        <dbReference type="EMBL" id="SJZ71835.1"/>
    </source>
</evidence>
<accession>A0A1T4MYK4</accession>
<protein>
    <submittedName>
        <fullName evidence="1">Uncharacterized protein</fullName>
    </submittedName>
</protein>
<dbReference type="AlphaFoldDB" id="A0A1T4MYK4"/>
<organism evidence="1 2">
    <name type="scientific">Porphyromonas cangingivalis</name>
    <dbReference type="NCBI Taxonomy" id="36874"/>
    <lineage>
        <taxon>Bacteria</taxon>
        <taxon>Pseudomonadati</taxon>
        <taxon>Bacteroidota</taxon>
        <taxon>Bacteroidia</taxon>
        <taxon>Bacteroidales</taxon>
        <taxon>Porphyromonadaceae</taxon>
        <taxon>Porphyromonas</taxon>
    </lineage>
</organism>
<sequence length="47" mass="5608">MMFHTNDERKDVLSVIRFFTLCRLSDESHIFPLVEVLDICCFTAEVW</sequence>
<evidence type="ECO:0000313" key="2">
    <source>
        <dbReference type="Proteomes" id="UP000189956"/>
    </source>
</evidence>
<name>A0A1T4MYK4_PORCN</name>